<protein>
    <recommendedName>
        <fullName evidence="3">Pyridoxamine 5'-phosphate oxidase</fullName>
    </recommendedName>
</protein>
<dbReference type="OrthoDB" id="3687464at2"/>
<sequence>MDAATALAKSKIAWLVLPERTVPVWYAAAEGAAYVLSGPGEQRVPPLPATLQITLRDKDTRAAVGPLPARAITLAPHTPEWDTAVAALLAARQNTPTGDVASRWAQECTCWRIETDATSSTATG</sequence>
<evidence type="ECO:0008006" key="3">
    <source>
        <dbReference type="Google" id="ProtNLM"/>
    </source>
</evidence>
<proteinExistence type="predicted"/>
<evidence type="ECO:0000313" key="2">
    <source>
        <dbReference type="Proteomes" id="UP000318297"/>
    </source>
</evidence>
<dbReference type="Proteomes" id="UP000318297">
    <property type="component" value="Unassembled WGS sequence"/>
</dbReference>
<name>A0A561E157_9MICO</name>
<gene>
    <name evidence="1" type="ORF">BKA23_3068</name>
</gene>
<accession>A0A561E157</accession>
<keyword evidence="2" id="KW-1185">Reference proteome</keyword>
<comment type="caution">
    <text evidence="1">The sequence shown here is derived from an EMBL/GenBank/DDBJ whole genome shotgun (WGS) entry which is preliminary data.</text>
</comment>
<reference evidence="1 2" key="1">
    <citation type="submission" date="2019-06" db="EMBL/GenBank/DDBJ databases">
        <title>Sequencing the genomes of 1000 actinobacteria strains.</title>
        <authorList>
            <person name="Klenk H.-P."/>
        </authorList>
    </citation>
    <scope>NUCLEOTIDE SEQUENCE [LARGE SCALE GENOMIC DNA]</scope>
    <source>
        <strain evidence="1 2">DSM 19560</strain>
    </source>
</reference>
<organism evidence="1 2">
    <name type="scientific">Rudaeicoccus suwonensis</name>
    <dbReference type="NCBI Taxonomy" id="657409"/>
    <lineage>
        <taxon>Bacteria</taxon>
        <taxon>Bacillati</taxon>
        <taxon>Actinomycetota</taxon>
        <taxon>Actinomycetes</taxon>
        <taxon>Micrococcales</taxon>
        <taxon>Dermacoccaceae</taxon>
        <taxon>Rudaeicoccus</taxon>
    </lineage>
</organism>
<dbReference type="AlphaFoldDB" id="A0A561E157"/>
<dbReference type="RefSeq" id="WP_145229970.1">
    <property type="nucleotide sequence ID" value="NZ_VIVQ01000003.1"/>
</dbReference>
<dbReference type="EMBL" id="VIVQ01000003">
    <property type="protein sequence ID" value="TWE09366.1"/>
    <property type="molecule type" value="Genomic_DNA"/>
</dbReference>
<evidence type="ECO:0000313" key="1">
    <source>
        <dbReference type="EMBL" id="TWE09366.1"/>
    </source>
</evidence>